<protein>
    <submittedName>
        <fullName evidence="2">Uncharacterized protein</fullName>
    </submittedName>
</protein>
<feature type="compositionally biased region" description="Basic and acidic residues" evidence="1">
    <location>
        <begin position="199"/>
        <end position="208"/>
    </location>
</feature>
<organism evidence="2 3">
    <name type="scientific">Mycena metata</name>
    <dbReference type="NCBI Taxonomy" id="1033252"/>
    <lineage>
        <taxon>Eukaryota</taxon>
        <taxon>Fungi</taxon>
        <taxon>Dikarya</taxon>
        <taxon>Basidiomycota</taxon>
        <taxon>Agaricomycotina</taxon>
        <taxon>Agaricomycetes</taxon>
        <taxon>Agaricomycetidae</taxon>
        <taxon>Agaricales</taxon>
        <taxon>Marasmiineae</taxon>
        <taxon>Mycenaceae</taxon>
        <taxon>Mycena</taxon>
    </lineage>
</organism>
<evidence type="ECO:0000313" key="3">
    <source>
        <dbReference type="Proteomes" id="UP001215598"/>
    </source>
</evidence>
<feature type="compositionally biased region" description="Basic and acidic residues" evidence="1">
    <location>
        <begin position="142"/>
        <end position="176"/>
    </location>
</feature>
<sequence>MCHGGLHLTKKRSSKDMFGAAQPRAGYTNPRAMCDFGCGVRKPRVINLTVSTGAQTTPRCALIHRSIGLAVPKSAYQRKASAVFLTLKRCPSPRRGIGIAETCLDFTECQRVATIAGERKVMEGGRRIGWDGVYVPVLGDSSGRHKEGERSWRREAAGRGDVGGSKERSGTGKGGDENASEDGGKQAGGNVALGGLGGTDRRGGRDRG</sequence>
<feature type="compositionally biased region" description="Gly residues" evidence="1">
    <location>
        <begin position="185"/>
        <end position="198"/>
    </location>
</feature>
<proteinExistence type="predicted"/>
<dbReference type="EMBL" id="JARKIB010000030">
    <property type="protein sequence ID" value="KAJ7763311.1"/>
    <property type="molecule type" value="Genomic_DNA"/>
</dbReference>
<dbReference type="Proteomes" id="UP001215598">
    <property type="component" value="Unassembled WGS sequence"/>
</dbReference>
<keyword evidence="3" id="KW-1185">Reference proteome</keyword>
<comment type="caution">
    <text evidence="2">The sequence shown here is derived from an EMBL/GenBank/DDBJ whole genome shotgun (WGS) entry which is preliminary data.</text>
</comment>
<gene>
    <name evidence="2" type="ORF">B0H16DRAFT_1455168</name>
</gene>
<name>A0AAD7NJE2_9AGAR</name>
<evidence type="ECO:0000256" key="1">
    <source>
        <dbReference type="SAM" id="MobiDB-lite"/>
    </source>
</evidence>
<feature type="region of interest" description="Disordered" evidence="1">
    <location>
        <begin position="139"/>
        <end position="208"/>
    </location>
</feature>
<reference evidence="2" key="1">
    <citation type="submission" date="2023-03" db="EMBL/GenBank/DDBJ databases">
        <title>Massive genome expansion in bonnet fungi (Mycena s.s.) driven by repeated elements and novel gene families across ecological guilds.</title>
        <authorList>
            <consortium name="Lawrence Berkeley National Laboratory"/>
            <person name="Harder C.B."/>
            <person name="Miyauchi S."/>
            <person name="Viragh M."/>
            <person name="Kuo A."/>
            <person name="Thoen E."/>
            <person name="Andreopoulos B."/>
            <person name="Lu D."/>
            <person name="Skrede I."/>
            <person name="Drula E."/>
            <person name="Henrissat B."/>
            <person name="Morin E."/>
            <person name="Kohler A."/>
            <person name="Barry K."/>
            <person name="LaButti K."/>
            <person name="Morin E."/>
            <person name="Salamov A."/>
            <person name="Lipzen A."/>
            <person name="Mereny Z."/>
            <person name="Hegedus B."/>
            <person name="Baldrian P."/>
            <person name="Stursova M."/>
            <person name="Weitz H."/>
            <person name="Taylor A."/>
            <person name="Grigoriev I.V."/>
            <person name="Nagy L.G."/>
            <person name="Martin F."/>
            <person name="Kauserud H."/>
        </authorList>
    </citation>
    <scope>NUCLEOTIDE SEQUENCE</scope>
    <source>
        <strain evidence="2">CBHHK182m</strain>
    </source>
</reference>
<evidence type="ECO:0000313" key="2">
    <source>
        <dbReference type="EMBL" id="KAJ7763311.1"/>
    </source>
</evidence>
<dbReference type="AlphaFoldDB" id="A0AAD7NJE2"/>
<accession>A0AAD7NJE2</accession>